<proteinExistence type="predicted"/>
<keyword evidence="2" id="KW-0129">CBS domain</keyword>
<name>A0A4Q9DIB6_9BACL</name>
<evidence type="ECO:0000259" key="3">
    <source>
        <dbReference type="PROSITE" id="PS51371"/>
    </source>
</evidence>
<evidence type="ECO:0000256" key="2">
    <source>
        <dbReference type="PROSITE-ProRule" id="PRU00703"/>
    </source>
</evidence>
<feature type="domain" description="CBS" evidence="3">
    <location>
        <begin position="187"/>
        <end position="239"/>
    </location>
</feature>
<dbReference type="PROSITE" id="PS51371">
    <property type="entry name" value="CBS"/>
    <property type="match status" value="2"/>
</dbReference>
<keyword evidence="1" id="KW-0677">Repeat</keyword>
<organism evidence="4 5">
    <name type="scientific">Paenibacillus thalictri</name>
    <dbReference type="NCBI Taxonomy" id="2527873"/>
    <lineage>
        <taxon>Bacteria</taxon>
        <taxon>Bacillati</taxon>
        <taxon>Bacillota</taxon>
        <taxon>Bacilli</taxon>
        <taxon>Bacillales</taxon>
        <taxon>Paenibacillaceae</taxon>
        <taxon>Paenibacillus</taxon>
    </lineage>
</organism>
<dbReference type="InterPro" id="IPR051462">
    <property type="entry name" value="CBS_domain-containing"/>
</dbReference>
<accession>A0A4Q9DIB6</accession>
<dbReference type="InterPro" id="IPR046342">
    <property type="entry name" value="CBS_dom_sf"/>
</dbReference>
<dbReference type="Gene3D" id="3.30.310.100">
    <property type="entry name" value="YugN-like"/>
    <property type="match status" value="1"/>
</dbReference>
<dbReference type="InterPro" id="IPR000644">
    <property type="entry name" value="CBS_dom"/>
</dbReference>
<comment type="caution">
    <text evidence="4">The sequence shown here is derived from an EMBL/GenBank/DDBJ whole genome shotgun (WGS) entry which is preliminary data.</text>
</comment>
<dbReference type="PANTHER" id="PTHR48108">
    <property type="entry name" value="CBS DOMAIN-CONTAINING PROTEIN CBSX2, CHLOROPLASTIC"/>
    <property type="match status" value="1"/>
</dbReference>
<evidence type="ECO:0000313" key="4">
    <source>
        <dbReference type="EMBL" id="TBL69910.1"/>
    </source>
</evidence>
<evidence type="ECO:0000313" key="5">
    <source>
        <dbReference type="Proteomes" id="UP000293142"/>
    </source>
</evidence>
<dbReference type="AlphaFoldDB" id="A0A4Q9DIB6"/>
<protein>
    <submittedName>
        <fullName evidence="4">CBS domain-containing protein</fullName>
    </submittedName>
</protein>
<dbReference type="PANTHER" id="PTHR48108:SF34">
    <property type="entry name" value="CBS DOMAIN-CONTAINING PROTEIN YHCV"/>
    <property type="match status" value="1"/>
</dbReference>
<keyword evidence="5" id="KW-1185">Reference proteome</keyword>
<dbReference type="Gene3D" id="3.10.580.10">
    <property type="entry name" value="CBS-domain"/>
    <property type="match status" value="1"/>
</dbReference>
<feature type="domain" description="CBS" evidence="3">
    <location>
        <begin position="123"/>
        <end position="180"/>
    </location>
</feature>
<sequence>MIIENTQIHGIETDLAYLDGTSSKLGFVRWQWEYTRATYDYKIQEHSDEDVYYLRINTRAVKGKLESPDAILRIEAVYMGKATFPHGLDYECPIPEAVRQIADDKIMGMYQVLKNEQIIEQVMLKEVPSIALQASLFEAAQVMKHSQAGVLAVVKDEQLVGVVTERDLAIRGYAEKQADSMPVENLMSTSVYKVDAGSSVSEAIRLMTQQKISGLPVVKNGSLVGMVTLNQLAAKDFFG</sequence>
<evidence type="ECO:0000256" key="1">
    <source>
        <dbReference type="ARBA" id="ARBA00022737"/>
    </source>
</evidence>
<dbReference type="Pfam" id="PF08868">
    <property type="entry name" value="YugN"/>
    <property type="match status" value="1"/>
</dbReference>
<dbReference type="SMART" id="SM00116">
    <property type="entry name" value="CBS"/>
    <property type="match status" value="2"/>
</dbReference>
<dbReference type="Pfam" id="PF00571">
    <property type="entry name" value="CBS"/>
    <property type="match status" value="2"/>
</dbReference>
<dbReference type="InterPro" id="IPR036491">
    <property type="entry name" value="YugN-like_sf"/>
</dbReference>
<gene>
    <name evidence="4" type="ORF">EYB31_34625</name>
</gene>
<dbReference type="EMBL" id="SIRE01000035">
    <property type="protein sequence ID" value="TBL69910.1"/>
    <property type="molecule type" value="Genomic_DNA"/>
</dbReference>
<dbReference type="RefSeq" id="WP_131018174.1">
    <property type="nucleotide sequence ID" value="NZ_SIRE01000035.1"/>
</dbReference>
<reference evidence="4 5" key="1">
    <citation type="submission" date="2019-02" db="EMBL/GenBank/DDBJ databases">
        <title>Paenibacillus sp. nov., isolated from surface-sterilized tissue of Thalictrum simplex L.</title>
        <authorList>
            <person name="Tuo L."/>
        </authorList>
    </citation>
    <scope>NUCLEOTIDE SEQUENCE [LARGE SCALE GENOMIC DNA]</scope>
    <source>
        <strain evidence="4 5">N2SHLJ1</strain>
    </source>
</reference>
<dbReference type="InterPro" id="IPR014967">
    <property type="entry name" value="Uncharacterised_YugN-like"/>
</dbReference>
<dbReference type="Proteomes" id="UP000293142">
    <property type="component" value="Unassembled WGS sequence"/>
</dbReference>
<dbReference type="OrthoDB" id="9802114at2"/>
<dbReference type="SUPFAM" id="SSF160755">
    <property type="entry name" value="YugN-like"/>
    <property type="match status" value="1"/>
</dbReference>
<dbReference type="SUPFAM" id="SSF54631">
    <property type="entry name" value="CBS-domain pair"/>
    <property type="match status" value="1"/>
</dbReference>